<accession>A0ABU9B8S4</accession>
<dbReference type="Proteomes" id="UP001368500">
    <property type="component" value="Unassembled WGS sequence"/>
</dbReference>
<dbReference type="EMBL" id="JBBUTF010000007">
    <property type="protein sequence ID" value="MEK8026288.1"/>
    <property type="molecule type" value="Genomic_DNA"/>
</dbReference>
<evidence type="ECO:0000313" key="1">
    <source>
        <dbReference type="EMBL" id="MEK8026288.1"/>
    </source>
</evidence>
<name>A0ABU9B8S4_9BURK</name>
<proteinExistence type="predicted"/>
<dbReference type="PROSITE" id="PS51318">
    <property type="entry name" value="TAT"/>
    <property type="match status" value="1"/>
</dbReference>
<organism evidence="1 2">
    <name type="scientific">Pseudaquabacterium rugosum</name>
    <dbReference type="NCBI Taxonomy" id="2984194"/>
    <lineage>
        <taxon>Bacteria</taxon>
        <taxon>Pseudomonadati</taxon>
        <taxon>Pseudomonadota</taxon>
        <taxon>Betaproteobacteria</taxon>
        <taxon>Burkholderiales</taxon>
        <taxon>Sphaerotilaceae</taxon>
        <taxon>Pseudaquabacterium</taxon>
    </lineage>
</organism>
<protein>
    <submittedName>
        <fullName evidence="1">Uncharacterized protein</fullName>
    </submittedName>
</protein>
<sequence>MTMPLPSPLSATATATATAIAADARAGGRALDPRADLARRRWLQAFGLTVLGVAPAGRLAHAAGGDGGVVIVGHPGLGRLSPAQVVRLYTGRMIELDNQSVSVVNAPAGSPLRLRFLQQYLQQDDADYRAYWTVRRHIGKGLPPPELPTAADVLRHVGSQPGGIGYIDAADLRLGLNVLLR</sequence>
<keyword evidence="2" id="KW-1185">Reference proteome</keyword>
<comment type="caution">
    <text evidence="1">The sequence shown here is derived from an EMBL/GenBank/DDBJ whole genome shotgun (WGS) entry which is preliminary data.</text>
</comment>
<dbReference type="InterPro" id="IPR006311">
    <property type="entry name" value="TAT_signal"/>
</dbReference>
<dbReference type="RefSeq" id="WP_341374064.1">
    <property type="nucleotide sequence ID" value="NZ_JBBUTF010000007.1"/>
</dbReference>
<dbReference type="SUPFAM" id="SSF53850">
    <property type="entry name" value="Periplasmic binding protein-like II"/>
    <property type="match status" value="1"/>
</dbReference>
<dbReference type="Gene3D" id="3.40.190.10">
    <property type="entry name" value="Periplasmic binding protein-like II"/>
    <property type="match status" value="1"/>
</dbReference>
<gene>
    <name evidence="1" type="ORF">AACH11_09990</name>
</gene>
<reference evidence="1 2" key="1">
    <citation type="submission" date="2024-04" db="EMBL/GenBank/DDBJ databases">
        <title>Novel species of the genus Ideonella isolated from streams.</title>
        <authorList>
            <person name="Lu H."/>
        </authorList>
    </citation>
    <scope>NUCLEOTIDE SEQUENCE [LARGE SCALE GENOMIC DNA]</scope>
    <source>
        <strain evidence="1 2">BYS139W</strain>
    </source>
</reference>
<evidence type="ECO:0000313" key="2">
    <source>
        <dbReference type="Proteomes" id="UP001368500"/>
    </source>
</evidence>